<sequence length="143" mass="16930">MNFEKGVYDKKEDRPTMGEIDNLLNELTSSISSEKDEFEVRKVNVVYKRYRYDNLSDQDKRYLSDMINNSSKWIWYNHGKDGVRDSFYYCYNQFELIFTKGVELSMDDEKTVDNAFSVSIGWQDTHNVCRRNFLALQDGMSPP</sequence>
<dbReference type="Proteomes" id="UP001624684">
    <property type="component" value="Unassembled WGS sequence"/>
</dbReference>
<name>A0ABW8U7Q7_9GAMM</name>
<dbReference type="EMBL" id="JBJJXE010000029">
    <property type="protein sequence ID" value="MFL1733123.1"/>
    <property type="molecule type" value="Genomic_DNA"/>
</dbReference>
<proteinExistence type="predicted"/>
<accession>A0ABW8U7Q7</accession>
<organism evidence="1 2">
    <name type="scientific">Moraxella oculi</name>
    <dbReference type="NCBI Taxonomy" id="2940516"/>
    <lineage>
        <taxon>Bacteria</taxon>
        <taxon>Pseudomonadati</taxon>
        <taxon>Pseudomonadota</taxon>
        <taxon>Gammaproteobacteria</taxon>
        <taxon>Moraxellales</taxon>
        <taxon>Moraxellaceae</taxon>
        <taxon>Moraxella</taxon>
    </lineage>
</organism>
<evidence type="ECO:0000313" key="1">
    <source>
        <dbReference type="EMBL" id="MFL1733123.1"/>
    </source>
</evidence>
<evidence type="ECO:0000313" key="2">
    <source>
        <dbReference type="Proteomes" id="UP001624684"/>
    </source>
</evidence>
<dbReference type="RefSeq" id="WP_407069611.1">
    <property type="nucleotide sequence ID" value="NZ_JBJJXE010000029.1"/>
</dbReference>
<keyword evidence="2" id="KW-1185">Reference proteome</keyword>
<reference evidence="1 2" key="1">
    <citation type="submission" date="2024-11" db="EMBL/GenBank/DDBJ databases">
        <title>First Report of Moraxella oculi in Brazil in an Infectious Bovine Keratoconjunctivitis Outbreak.</title>
        <authorList>
            <person name="Carvalho C.V."/>
            <person name="Domingues R."/>
            <person name="Coutinho C."/>
            <person name="Honorio N.T.B.S."/>
            <person name="Faza D.R.L.R."/>
            <person name="Carvalho W.A."/>
            <person name="Machado A.B.F."/>
            <person name="Martins M.F."/>
            <person name="Gaspar E.B."/>
        </authorList>
    </citation>
    <scope>NUCLEOTIDE SEQUENCE [LARGE SCALE GENOMIC DNA]</scope>
    <source>
        <strain evidence="1 2">2117LE</strain>
    </source>
</reference>
<gene>
    <name evidence="1" type="ORF">ACJHVH_09090</name>
</gene>
<comment type="caution">
    <text evidence="1">The sequence shown here is derived from an EMBL/GenBank/DDBJ whole genome shotgun (WGS) entry which is preliminary data.</text>
</comment>
<protein>
    <submittedName>
        <fullName evidence="1">Uncharacterized protein</fullName>
    </submittedName>
</protein>